<comment type="caution">
    <text evidence="1">The sequence shown here is derived from an EMBL/GenBank/DDBJ whole genome shotgun (WGS) entry which is preliminary data.</text>
</comment>
<evidence type="ECO:0000313" key="1">
    <source>
        <dbReference type="EMBL" id="MBT1696685.1"/>
    </source>
</evidence>
<dbReference type="PANTHER" id="PTHR37835">
    <property type="entry name" value="ALPHA-CLOSTRIPAIN"/>
    <property type="match status" value="1"/>
</dbReference>
<reference evidence="1 2" key="1">
    <citation type="submission" date="2021-05" db="EMBL/GenBank/DDBJ databases">
        <title>A Polyphasic approach of four new species of the genus Ohtaekwangia: Ohtaekwangia histidinii sp. nov., Ohtaekwangia cretensis sp. nov., Ohtaekwangia indiensis sp. nov., Ohtaekwangia reichenbachii sp. nov. from diverse environment.</title>
        <authorList>
            <person name="Octaviana S."/>
        </authorList>
    </citation>
    <scope>NUCLEOTIDE SEQUENCE [LARGE SCALE GENOMIC DNA]</scope>
    <source>
        <strain evidence="1 2">PWU4</strain>
    </source>
</reference>
<name>A0AAP2GNA3_9BACT</name>
<dbReference type="InterPro" id="IPR005077">
    <property type="entry name" value="Peptidase_C11"/>
</dbReference>
<dbReference type="RefSeq" id="WP_254162034.1">
    <property type="nucleotide sequence ID" value="NZ_JAHESF010000005.1"/>
</dbReference>
<proteinExistence type="predicted"/>
<dbReference type="Proteomes" id="UP001319200">
    <property type="component" value="Unassembled WGS sequence"/>
</dbReference>
<organism evidence="1 2">
    <name type="scientific">Chryseosolibacter histidini</name>
    <dbReference type="NCBI Taxonomy" id="2782349"/>
    <lineage>
        <taxon>Bacteria</taxon>
        <taxon>Pseudomonadati</taxon>
        <taxon>Bacteroidota</taxon>
        <taxon>Cytophagia</taxon>
        <taxon>Cytophagales</taxon>
        <taxon>Chryseotaleaceae</taxon>
        <taxon>Chryseosolibacter</taxon>
    </lineage>
</organism>
<evidence type="ECO:0000313" key="2">
    <source>
        <dbReference type="Proteomes" id="UP001319200"/>
    </source>
</evidence>
<dbReference type="Pfam" id="PF03415">
    <property type="entry name" value="Peptidase_C11"/>
    <property type="match status" value="1"/>
</dbReference>
<gene>
    <name evidence="1" type="ORF">KK083_07360</name>
</gene>
<accession>A0AAP2GNA3</accession>
<protein>
    <submittedName>
        <fullName evidence="1">Uncharacterized protein</fullName>
    </submittedName>
</protein>
<dbReference type="PANTHER" id="PTHR37835:SF1">
    <property type="entry name" value="ALPHA-CLOSTRIPAIN"/>
    <property type="match status" value="1"/>
</dbReference>
<keyword evidence="2" id="KW-1185">Reference proteome</keyword>
<sequence>MEKEWTVFYLIKAVDTDTMRPLVQMLRKLTTVVLPDNIAIVFCINFFKGNLEAILQTNPDLVIPDRDMKNFTTYFFELVNIGRTSAIKIIEERPGLLVTEPDDLQNFLVLKTLSKYQANRYLLFTWDHGNGFGIFSGATGPTEIIKSNVNVPVLTMEELSQALSRTMGERKIDLMIMMNCLMQVFNTGYTLRHNVEYLIAPQTLLGFEDYDYQKLFQKLVDDPGIPADALALYVIQCFTDNENTRGPFPVRLNMRAVSACNLNHFDKLGVLLAQLTVKLTHRLPTIFCELRRSFFQSQGVYLKPKLVDLFSLLNNLQTTEQDERQWIDEMLALEKQCVPRLFRGKGLPKSAPRLTYHGISISSPIEVPVARYSLIQKIMRFFPRQPQKDMLLTYEATDAWSTLVKQMESMESAGAAKNCP</sequence>
<dbReference type="EMBL" id="JAHESF010000005">
    <property type="protein sequence ID" value="MBT1696685.1"/>
    <property type="molecule type" value="Genomic_DNA"/>
</dbReference>
<dbReference type="AlphaFoldDB" id="A0AAP2GNA3"/>